<accession>F2E5J4</accession>
<evidence type="ECO:0000256" key="1">
    <source>
        <dbReference type="SAM" id="MobiDB-lite"/>
    </source>
</evidence>
<protein>
    <submittedName>
        <fullName evidence="2">Predicted protein</fullName>
    </submittedName>
</protein>
<organism evidence="2">
    <name type="scientific">Hordeum vulgare subsp. vulgare</name>
    <name type="common">Domesticated barley</name>
    <dbReference type="NCBI Taxonomy" id="112509"/>
    <lineage>
        <taxon>Eukaryota</taxon>
        <taxon>Viridiplantae</taxon>
        <taxon>Streptophyta</taxon>
        <taxon>Embryophyta</taxon>
        <taxon>Tracheophyta</taxon>
        <taxon>Spermatophyta</taxon>
        <taxon>Magnoliopsida</taxon>
        <taxon>Liliopsida</taxon>
        <taxon>Poales</taxon>
        <taxon>Poaceae</taxon>
        <taxon>BOP clade</taxon>
        <taxon>Pooideae</taxon>
        <taxon>Triticodae</taxon>
        <taxon>Triticeae</taxon>
        <taxon>Hordeinae</taxon>
        <taxon>Hordeum</taxon>
    </lineage>
</organism>
<dbReference type="EMBL" id="AK371418">
    <property type="protein sequence ID" value="BAK02616.1"/>
    <property type="molecule type" value="mRNA"/>
</dbReference>
<name>F2E5J4_HORVV</name>
<sequence>MPLRAGQGPYPCSGQKATPASSILLSRKIPRGGRTRAALKSSSSPRNRAAGPPRSQSIGGMWNAGCRGAVGLGGATVAA</sequence>
<reference evidence="2" key="1">
    <citation type="journal article" date="2011" name="Plant Physiol.">
        <title>Comprehensive sequence analysis of 24,783 barley full-length cDNAs derived from 12 clone libraries.</title>
        <authorList>
            <person name="Matsumoto T."/>
            <person name="Tanaka T."/>
            <person name="Sakai H."/>
            <person name="Amano N."/>
            <person name="Kanamori H."/>
            <person name="Kurita K."/>
            <person name="Kikuta A."/>
            <person name="Kamiya K."/>
            <person name="Yamamoto M."/>
            <person name="Ikawa H."/>
            <person name="Fujii N."/>
            <person name="Hori K."/>
            <person name="Itoh T."/>
            <person name="Sato K."/>
        </authorList>
    </citation>
    <scope>NUCLEOTIDE SEQUENCE</scope>
</reference>
<evidence type="ECO:0000313" key="2">
    <source>
        <dbReference type="EMBL" id="BAK02616.1"/>
    </source>
</evidence>
<dbReference type="AlphaFoldDB" id="F2E5J4"/>
<proteinExistence type="evidence at transcript level"/>
<feature type="compositionally biased region" description="Polar residues" evidence="1">
    <location>
        <begin position="15"/>
        <end position="24"/>
    </location>
</feature>
<feature type="region of interest" description="Disordered" evidence="1">
    <location>
        <begin position="1"/>
        <end position="60"/>
    </location>
</feature>